<protein>
    <submittedName>
        <fullName evidence="2">Uncharacterized protein</fullName>
    </submittedName>
</protein>
<sequence>MAVRTDTVGIKNRRHAATHAVQHGPQTSKGKPIPFRDELPLLRRERLMARARLGPASEPRLPKTPHPEAPVRGRKKPPSQMHLKRSGG</sequence>
<dbReference type="EMBL" id="JAPNKA010000001">
    <property type="protein sequence ID" value="MCY1082718.1"/>
    <property type="molecule type" value="Genomic_DNA"/>
</dbReference>
<gene>
    <name evidence="2" type="ORF">OV287_50540</name>
</gene>
<dbReference type="RefSeq" id="WP_267541276.1">
    <property type="nucleotide sequence ID" value="NZ_JAPNKA010000001.1"/>
</dbReference>
<evidence type="ECO:0000313" key="2">
    <source>
        <dbReference type="EMBL" id="MCY1082718.1"/>
    </source>
</evidence>
<feature type="compositionally biased region" description="Basic residues" evidence="1">
    <location>
        <begin position="72"/>
        <end position="88"/>
    </location>
</feature>
<reference evidence="2 3" key="1">
    <citation type="submission" date="2022-11" db="EMBL/GenBank/DDBJ databases">
        <title>Minimal conservation of predation-associated metabolite biosynthetic gene clusters underscores biosynthetic potential of Myxococcota including descriptions for ten novel species: Archangium lansinium sp. nov., Myxococcus landrumus sp. nov., Nannocystis bai.</title>
        <authorList>
            <person name="Ahearne A."/>
            <person name="Stevens C."/>
            <person name="Phillips K."/>
        </authorList>
    </citation>
    <scope>NUCLEOTIDE SEQUENCE [LARGE SCALE GENOMIC DNA]</scope>
    <source>
        <strain evidence="2 3">MIWBW</strain>
    </source>
</reference>
<evidence type="ECO:0000256" key="1">
    <source>
        <dbReference type="SAM" id="MobiDB-lite"/>
    </source>
</evidence>
<evidence type="ECO:0000313" key="3">
    <source>
        <dbReference type="Proteomes" id="UP001207654"/>
    </source>
</evidence>
<feature type="region of interest" description="Disordered" evidence="1">
    <location>
        <begin position="1"/>
        <end position="35"/>
    </location>
</feature>
<accession>A0ABT4AM04</accession>
<comment type="caution">
    <text evidence="2">The sequence shown here is derived from an EMBL/GenBank/DDBJ whole genome shotgun (WGS) entry which is preliminary data.</text>
</comment>
<name>A0ABT4AM04_9BACT</name>
<feature type="region of interest" description="Disordered" evidence="1">
    <location>
        <begin position="49"/>
        <end position="88"/>
    </location>
</feature>
<keyword evidence="3" id="KW-1185">Reference proteome</keyword>
<organism evidence="2 3">
    <name type="scientific">Archangium lansingense</name>
    <dbReference type="NCBI Taxonomy" id="2995310"/>
    <lineage>
        <taxon>Bacteria</taxon>
        <taxon>Pseudomonadati</taxon>
        <taxon>Myxococcota</taxon>
        <taxon>Myxococcia</taxon>
        <taxon>Myxococcales</taxon>
        <taxon>Cystobacterineae</taxon>
        <taxon>Archangiaceae</taxon>
        <taxon>Archangium</taxon>
    </lineage>
</organism>
<proteinExistence type="predicted"/>
<dbReference type="Proteomes" id="UP001207654">
    <property type="component" value="Unassembled WGS sequence"/>
</dbReference>